<protein>
    <submittedName>
        <fullName evidence="2">Uncharacterized protein</fullName>
    </submittedName>
</protein>
<sequence length="324" mass="35020">EGKVNSTGSGGSSKDKLVNETKEEPMDEDPQHHHHQQQQQTRHPVQLVQQQRLAPNPPVDGVGSGSARLPFPAPSHAVQQQAQSVPSAVLPATMPRRPSDAQKQLLPSNGGVQGSAHPARGQPPSQHQRAPPSAVPMGAVPLARDRSAVSADHSIALQPRPFASDYLRWDPLLQQSPHAHPGLQQMQERAAAMQPQAQQGITMTTASGASAPLPVPRPPDHVMAMLQQREQQQLLQQRAPGSRVGGAGGGVMAPRVVLRDEAGRLYHGTVDYATGQVHVNLCAPPPLNNQGHFFPQHQMQQMQQHPQYQQQQRPQHGQPDGAQQ</sequence>
<gene>
    <name evidence="2" type="ORF">PMAYCL1PPCAC_32748</name>
</gene>
<feature type="compositionally biased region" description="Low complexity" evidence="1">
    <location>
        <begin position="37"/>
        <end position="51"/>
    </location>
</feature>
<dbReference type="EMBL" id="BTRK01000006">
    <property type="protein sequence ID" value="GMR62553.1"/>
    <property type="molecule type" value="Genomic_DNA"/>
</dbReference>
<feature type="non-terminal residue" evidence="2">
    <location>
        <position position="1"/>
    </location>
</feature>
<keyword evidence="3" id="KW-1185">Reference proteome</keyword>
<feature type="compositionally biased region" description="Low complexity" evidence="1">
    <location>
        <begin position="290"/>
        <end position="324"/>
    </location>
</feature>
<evidence type="ECO:0000313" key="3">
    <source>
        <dbReference type="Proteomes" id="UP001328107"/>
    </source>
</evidence>
<evidence type="ECO:0000313" key="2">
    <source>
        <dbReference type="EMBL" id="GMR62553.1"/>
    </source>
</evidence>
<evidence type="ECO:0000256" key="1">
    <source>
        <dbReference type="SAM" id="MobiDB-lite"/>
    </source>
</evidence>
<feature type="compositionally biased region" description="Basic and acidic residues" evidence="1">
    <location>
        <begin position="13"/>
        <end position="24"/>
    </location>
</feature>
<organism evidence="2 3">
    <name type="scientific">Pristionchus mayeri</name>
    <dbReference type="NCBI Taxonomy" id="1317129"/>
    <lineage>
        <taxon>Eukaryota</taxon>
        <taxon>Metazoa</taxon>
        <taxon>Ecdysozoa</taxon>
        <taxon>Nematoda</taxon>
        <taxon>Chromadorea</taxon>
        <taxon>Rhabditida</taxon>
        <taxon>Rhabditina</taxon>
        <taxon>Diplogasteromorpha</taxon>
        <taxon>Diplogasteroidea</taxon>
        <taxon>Neodiplogasteridae</taxon>
        <taxon>Pristionchus</taxon>
    </lineage>
</organism>
<accession>A0AAN5DFC2</accession>
<comment type="caution">
    <text evidence="2">The sequence shown here is derived from an EMBL/GenBank/DDBJ whole genome shotgun (WGS) entry which is preliminary data.</text>
</comment>
<dbReference type="AlphaFoldDB" id="A0AAN5DFC2"/>
<name>A0AAN5DFC2_9BILA</name>
<feature type="region of interest" description="Disordered" evidence="1">
    <location>
        <begin position="288"/>
        <end position="324"/>
    </location>
</feature>
<feature type="compositionally biased region" description="Low complexity" evidence="1">
    <location>
        <begin position="74"/>
        <end position="89"/>
    </location>
</feature>
<dbReference type="Proteomes" id="UP001328107">
    <property type="component" value="Unassembled WGS sequence"/>
</dbReference>
<reference evidence="3" key="1">
    <citation type="submission" date="2022-10" db="EMBL/GenBank/DDBJ databases">
        <title>Genome assembly of Pristionchus species.</title>
        <authorList>
            <person name="Yoshida K."/>
            <person name="Sommer R.J."/>
        </authorList>
    </citation>
    <scope>NUCLEOTIDE SEQUENCE [LARGE SCALE GENOMIC DNA]</scope>
    <source>
        <strain evidence="3">RS5460</strain>
    </source>
</reference>
<proteinExistence type="predicted"/>
<feature type="region of interest" description="Disordered" evidence="1">
    <location>
        <begin position="1"/>
        <end position="138"/>
    </location>
</feature>